<evidence type="ECO:0000313" key="2">
    <source>
        <dbReference type="Proteomes" id="UP000663842"/>
    </source>
</evidence>
<dbReference type="AlphaFoldDB" id="A0A819VU40"/>
<protein>
    <submittedName>
        <fullName evidence="1">Uncharacterized protein</fullName>
    </submittedName>
</protein>
<evidence type="ECO:0000313" key="1">
    <source>
        <dbReference type="EMBL" id="CAF4113942.1"/>
    </source>
</evidence>
<feature type="non-terminal residue" evidence="1">
    <location>
        <position position="31"/>
    </location>
</feature>
<dbReference type="Proteomes" id="UP000663842">
    <property type="component" value="Unassembled WGS sequence"/>
</dbReference>
<name>A0A819VU40_9BILA</name>
<gene>
    <name evidence="1" type="ORF">UXM345_LOCUS22999</name>
</gene>
<reference evidence="1" key="1">
    <citation type="submission" date="2021-02" db="EMBL/GenBank/DDBJ databases">
        <authorList>
            <person name="Nowell W R."/>
        </authorList>
    </citation>
    <scope>NUCLEOTIDE SEQUENCE</scope>
</reference>
<organism evidence="1 2">
    <name type="scientific">Rotaria magnacalcarata</name>
    <dbReference type="NCBI Taxonomy" id="392030"/>
    <lineage>
        <taxon>Eukaryota</taxon>
        <taxon>Metazoa</taxon>
        <taxon>Spiralia</taxon>
        <taxon>Gnathifera</taxon>
        <taxon>Rotifera</taxon>
        <taxon>Eurotatoria</taxon>
        <taxon>Bdelloidea</taxon>
        <taxon>Philodinida</taxon>
        <taxon>Philodinidae</taxon>
        <taxon>Rotaria</taxon>
    </lineage>
</organism>
<accession>A0A819VU40</accession>
<sequence length="31" mass="3559">MNRVLATYNFSQPQSLSLVSLKLETLFPFIT</sequence>
<proteinExistence type="predicted"/>
<comment type="caution">
    <text evidence="1">The sequence shown here is derived from an EMBL/GenBank/DDBJ whole genome shotgun (WGS) entry which is preliminary data.</text>
</comment>
<dbReference type="EMBL" id="CAJOBF010003886">
    <property type="protein sequence ID" value="CAF4113942.1"/>
    <property type="molecule type" value="Genomic_DNA"/>
</dbReference>